<evidence type="ECO:0000256" key="3">
    <source>
        <dbReference type="SAM" id="MobiDB-lite"/>
    </source>
</evidence>
<evidence type="ECO:0000259" key="4">
    <source>
        <dbReference type="PROSITE" id="PS50102"/>
    </source>
</evidence>
<accession>A0A9D4TT00</accession>
<dbReference type="InterPro" id="IPR000504">
    <property type="entry name" value="RRM_dom"/>
</dbReference>
<dbReference type="InterPro" id="IPR012677">
    <property type="entry name" value="Nucleotide-bd_a/b_plait_sf"/>
</dbReference>
<dbReference type="PROSITE" id="PS50102">
    <property type="entry name" value="RRM"/>
    <property type="match status" value="5"/>
</dbReference>
<feature type="region of interest" description="Disordered" evidence="3">
    <location>
        <begin position="930"/>
        <end position="952"/>
    </location>
</feature>
<dbReference type="Proteomes" id="UP001055712">
    <property type="component" value="Unassembled WGS sequence"/>
</dbReference>
<gene>
    <name evidence="5" type="ORF">D9Q98_003632</name>
</gene>
<feature type="region of interest" description="Disordered" evidence="3">
    <location>
        <begin position="144"/>
        <end position="174"/>
    </location>
</feature>
<feature type="domain" description="RRM" evidence="4">
    <location>
        <begin position="956"/>
        <end position="1033"/>
    </location>
</feature>
<keyword evidence="6" id="KW-1185">Reference proteome</keyword>
<dbReference type="PANTHER" id="PTHR10352">
    <property type="entry name" value="EUKARYOTIC TRANSLATION INITIATION FACTOR 3 SUBUNIT G"/>
    <property type="match status" value="1"/>
</dbReference>
<dbReference type="AlphaFoldDB" id="A0A9D4TT00"/>
<dbReference type="SMART" id="SM00360">
    <property type="entry name" value="RRM"/>
    <property type="match status" value="5"/>
</dbReference>
<evidence type="ECO:0000313" key="5">
    <source>
        <dbReference type="EMBL" id="KAI3433828.1"/>
    </source>
</evidence>
<reference evidence="5" key="2">
    <citation type="submission" date="2020-11" db="EMBL/GenBank/DDBJ databases">
        <authorList>
            <person name="Cecchin M."/>
            <person name="Marcolungo L."/>
            <person name="Rossato M."/>
            <person name="Girolomoni L."/>
            <person name="Cosentino E."/>
            <person name="Cuine S."/>
            <person name="Li-Beisson Y."/>
            <person name="Delledonne M."/>
            <person name="Ballottari M."/>
        </authorList>
    </citation>
    <scope>NUCLEOTIDE SEQUENCE</scope>
    <source>
        <strain evidence="5">211/11P</strain>
        <tissue evidence="5">Whole cell</tissue>
    </source>
</reference>
<feature type="compositionally biased region" description="Low complexity" evidence="3">
    <location>
        <begin position="411"/>
        <end position="420"/>
    </location>
</feature>
<dbReference type="CDD" id="cd12317">
    <property type="entry name" value="RRM4_RBM19_RRM3_MRD1"/>
    <property type="match status" value="1"/>
</dbReference>
<dbReference type="InterPro" id="IPR034423">
    <property type="entry name" value="RBM19_RRM5"/>
</dbReference>
<feature type="compositionally biased region" description="Basic and acidic residues" evidence="3">
    <location>
        <begin position="18"/>
        <end position="27"/>
    </location>
</feature>
<feature type="domain" description="RRM" evidence="4">
    <location>
        <begin position="675"/>
        <end position="747"/>
    </location>
</feature>
<feature type="compositionally biased region" description="Low complexity" evidence="3">
    <location>
        <begin position="437"/>
        <end position="453"/>
    </location>
</feature>
<feature type="region of interest" description="Disordered" evidence="3">
    <location>
        <begin position="1"/>
        <end position="31"/>
    </location>
</feature>
<organism evidence="5 6">
    <name type="scientific">Chlorella vulgaris</name>
    <name type="common">Green alga</name>
    <dbReference type="NCBI Taxonomy" id="3077"/>
    <lineage>
        <taxon>Eukaryota</taxon>
        <taxon>Viridiplantae</taxon>
        <taxon>Chlorophyta</taxon>
        <taxon>core chlorophytes</taxon>
        <taxon>Trebouxiophyceae</taxon>
        <taxon>Chlorellales</taxon>
        <taxon>Chlorellaceae</taxon>
        <taxon>Chlorella clade</taxon>
        <taxon>Chlorella</taxon>
    </lineage>
</organism>
<feature type="domain" description="RRM" evidence="4">
    <location>
        <begin position="837"/>
        <end position="923"/>
    </location>
</feature>
<name>A0A9D4TT00_CHLVU</name>
<dbReference type="EMBL" id="SIDB01000004">
    <property type="protein sequence ID" value="KAI3433828.1"/>
    <property type="molecule type" value="Genomic_DNA"/>
</dbReference>
<dbReference type="OrthoDB" id="439639at2759"/>
<evidence type="ECO:0000256" key="1">
    <source>
        <dbReference type="ARBA" id="ARBA00022884"/>
    </source>
</evidence>
<feature type="region of interest" description="Disordered" evidence="3">
    <location>
        <begin position="220"/>
        <end position="277"/>
    </location>
</feature>
<dbReference type="Gene3D" id="3.30.70.330">
    <property type="match status" value="5"/>
</dbReference>
<reference evidence="5" key="1">
    <citation type="journal article" date="2019" name="Plant J.">
        <title>Chlorella vulgaris genome assembly and annotation reveals the molecular basis for metabolic acclimation to high light conditions.</title>
        <authorList>
            <person name="Cecchin M."/>
            <person name="Marcolungo L."/>
            <person name="Rossato M."/>
            <person name="Girolomoni L."/>
            <person name="Cosentino E."/>
            <person name="Cuine S."/>
            <person name="Li-Beisson Y."/>
            <person name="Delledonne M."/>
            <person name="Ballottari M."/>
        </authorList>
    </citation>
    <scope>NUCLEOTIDE SEQUENCE</scope>
    <source>
        <strain evidence="5">211/11P</strain>
    </source>
</reference>
<dbReference type="Pfam" id="PF00076">
    <property type="entry name" value="RRM_1"/>
    <property type="match status" value="5"/>
</dbReference>
<feature type="compositionally biased region" description="Low complexity" evidence="3">
    <location>
        <begin position="236"/>
        <end position="254"/>
    </location>
</feature>
<dbReference type="CDD" id="cd12320">
    <property type="entry name" value="RRM6_RBM19_RRM5_MRD1"/>
    <property type="match status" value="1"/>
</dbReference>
<sequence>MQEMAADGEAPPQAPAEHPQEPEEHPATSRICVKNLPKYVDDRRLREHFAAKGEVTDAKVMRTRDGKSRCFGFVGFRSPVEAEAALRYFSKSFFDTMRLDIEFAYKFGSGDAPRAWSKYTAGSSAHAKLGATIMTGANDVPLGAAAGEARRERDSRKEKKKGRGPLEEEADPKLKEFMQVMQPRSRQAIWTNDDLLPPGTSATAAAAAAAAAKQQQQAAAAAAEGGSDDEYEELPAGAGAAAAAAATRSSSSSEGDSDSDGGGGEAEEEGGDGVVRNAAVSDLDYLKSRVKASFDSDDEAFAAAGSGGGAAAAPAAGGDGDSSSNDEEAEEEEAQAAADATARKQQRKEAAAGSKQPKARRRAAADAADVELDAIFGGGGAAAGASESEGEGDDEMDASGGEEGEEEGMDVEGAAAGSGSSDEEAEEEEEGVEEANTEAGGAARQQAGVGAQGPSVVEAEGEAHIADTGRLFVRNLPYTADESDLQQLFEAYGEVSEVHLVLDRASKKSKGFALVQYAQPQDAVKAHAELDASIFMGRLIHILPGKRPPPPPEAEAEGGEGGEGGERKGATSSFKVKKEAELKAGAGNRSAWNTLFMRADTVAEAVAAHYGVSKSELLDRDAGDMAVRLALGETQVIAETKRALAEAGADVAALEAAAAAGGKAAATRGVARSDSVLVVKNLPFSSSLEELETLFGAIGPLGRLVLPSTRTLALVEYLEAQDARRAFKALAYKRYQHVPLYLEWAPKGIFSTPPVARPAAGTAAAAAAAAPARSAPAEAAVAAGKGKEAAAGAEAVPTAAAAAAKKPGKAEKAGKVAGELLTGVADAQAQADDVESSSIFVKNLAWATAEEALKAHFDAAVSAAGGTVRAVKVAKRKGPDGKMLSAGFGFVECSSESTAKAAVKALQGSSLDGHKLVLQLSLKKAGAGGDATAAAGGKRKGSSSGGGGTDGAADSSKVIVRNVAFEATRKDIMGLFTSFGHIKSCRLPRKFDGTHRGFAFVDFATKQEARNAMDAVQGAHLYGRRLLLEWAEEEGGLDELRAKTAAKYRGDGALDGGAVDAEEEDAQPKQQQHQHQQQQKKKRQRK</sequence>
<dbReference type="GO" id="GO:0003723">
    <property type="term" value="F:RNA binding"/>
    <property type="evidence" value="ECO:0007669"/>
    <property type="project" value="UniProtKB-UniRule"/>
</dbReference>
<feature type="domain" description="RRM" evidence="4">
    <location>
        <begin position="469"/>
        <end position="547"/>
    </location>
</feature>
<evidence type="ECO:0000313" key="6">
    <source>
        <dbReference type="Proteomes" id="UP001055712"/>
    </source>
</evidence>
<evidence type="ECO:0000256" key="2">
    <source>
        <dbReference type="PROSITE-ProRule" id="PRU00176"/>
    </source>
</evidence>
<feature type="region of interest" description="Disordered" evidence="3">
    <location>
        <begin position="1051"/>
        <end position="1086"/>
    </location>
</feature>
<dbReference type="InterPro" id="IPR035979">
    <property type="entry name" value="RBD_domain_sf"/>
</dbReference>
<dbReference type="SUPFAM" id="SSF54928">
    <property type="entry name" value="RNA-binding domain, RBD"/>
    <property type="match status" value="4"/>
</dbReference>
<comment type="caution">
    <text evidence="5">The sequence shown here is derived from an EMBL/GenBank/DDBJ whole genome shotgun (WGS) entry which is preliminary data.</text>
</comment>
<feature type="compositionally biased region" description="Acidic residues" evidence="3">
    <location>
        <begin position="324"/>
        <end position="334"/>
    </location>
</feature>
<feature type="compositionally biased region" description="Basic and acidic residues" evidence="3">
    <location>
        <begin position="148"/>
        <end position="157"/>
    </location>
</feature>
<dbReference type="CDD" id="cd12318">
    <property type="entry name" value="RRM5_RBM19_like"/>
    <property type="match status" value="1"/>
</dbReference>
<feature type="region of interest" description="Disordered" evidence="3">
    <location>
        <begin position="300"/>
        <end position="455"/>
    </location>
</feature>
<feature type="domain" description="RRM" evidence="4">
    <location>
        <begin position="29"/>
        <end position="106"/>
    </location>
</feature>
<keyword evidence="1 2" id="KW-0694">RNA-binding</keyword>
<feature type="compositionally biased region" description="Acidic residues" evidence="3">
    <location>
        <begin position="421"/>
        <end position="436"/>
    </location>
</feature>
<feature type="compositionally biased region" description="Acidic residues" evidence="3">
    <location>
        <begin position="255"/>
        <end position="271"/>
    </location>
</feature>
<protein>
    <recommendedName>
        <fullName evidence="4">RRM domain-containing protein</fullName>
    </recommendedName>
</protein>
<proteinExistence type="predicted"/>
<dbReference type="CDD" id="cd12565">
    <property type="entry name" value="RRM1_MRD1"/>
    <property type="match status" value="1"/>
</dbReference>
<feature type="compositionally biased region" description="Acidic residues" evidence="3">
    <location>
        <begin position="388"/>
        <end position="410"/>
    </location>
</feature>
<feature type="region of interest" description="Disordered" evidence="3">
    <location>
        <begin position="544"/>
        <end position="574"/>
    </location>
</feature>